<proteinExistence type="inferred from homology"/>
<dbReference type="PROSITE" id="PS51471">
    <property type="entry name" value="FE2OG_OXY"/>
    <property type="match status" value="1"/>
</dbReference>
<evidence type="ECO:0000256" key="7">
    <source>
        <dbReference type="SAM" id="Coils"/>
    </source>
</evidence>
<dbReference type="PANTHER" id="PTHR10209">
    <property type="entry name" value="OXIDOREDUCTASE, 2OG-FE II OXYGENASE FAMILY PROTEIN"/>
    <property type="match status" value="1"/>
</dbReference>
<dbReference type="PANTHER" id="PTHR10209:SF714">
    <property type="entry name" value="1-AMINOCYCLOPROPANE-1-CARBOXYLATE OXIDASE HOMOLOG 11-RELATED"/>
    <property type="match status" value="1"/>
</dbReference>
<reference evidence="9 10" key="1">
    <citation type="submission" date="2019-01" db="EMBL/GenBank/DDBJ databases">
        <title>Sequencing of cultivated peanut Arachis hypogaea provides insights into genome evolution and oil improvement.</title>
        <authorList>
            <person name="Chen X."/>
        </authorList>
    </citation>
    <scope>NUCLEOTIDE SEQUENCE [LARGE SCALE GENOMIC DNA]</scope>
    <source>
        <strain evidence="10">cv. Fuhuasheng</strain>
        <tissue evidence="9">Leaves</tissue>
    </source>
</reference>
<dbReference type="InterPro" id="IPR026992">
    <property type="entry name" value="DIOX_N"/>
</dbReference>
<keyword evidence="7" id="KW-0175">Coiled coil</keyword>
<dbReference type="GO" id="GO:0051213">
    <property type="term" value="F:dioxygenase activity"/>
    <property type="evidence" value="ECO:0007669"/>
    <property type="project" value="UniProtKB-ARBA"/>
</dbReference>
<dbReference type="InterPro" id="IPR044861">
    <property type="entry name" value="IPNS-like_FE2OG_OXY"/>
</dbReference>
<evidence type="ECO:0000256" key="4">
    <source>
        <dbReference type="ARBA" id="ARBA00023002"/>
    </source>
</evidence>
<dbReference type="EMBL" id="SDMP01000002">
    <property type="protein sequence ID" value="RYR74324.1"/>
    <property type="molecule type" value="Genomic_DNA"/>
</dbReference>
<evidence type="ECO:0000256" key="3">
    <source>
        <dbReference type="ARBA" id="ARBA00022723"/>
    </source>
</evidence>
<keyword evidence="3 6" id="KW-0479">Metal-binding</keyword>
<protein>
    <recommendedName>
        <fullName evidence="8">Fe2OG dioxygenase domain-containing protein</fullName>
    </recommendedName>
</protein>
<dbReference type="Pfam" id="PF03171">
    <property type="entry name" value="2OG-FeII_Oxy"/>
    <property type="match status" value="1"/>
</dbReference>
<feature type="coiled-coil region" evidence="7">
    <location>
        <begin position="184"/>
        <end position="211"/>
    </location>
</feature>
<keyword evidence="5 6" id="KW-0408">Iron</keyword>
<evidence type="ECO:0000313" key="10">
    <source>
        <dbReference type="Proteomes" id="UP000289738"/>
    </source>
</evidence>
<accession>A0A445EFL9</accession>
<comment type="caution">
    <text evidence="9">The sequence shown here is derived from an EMBL/GenBank/DDBJ whole genome shotgun (WGS) entry which is preliminary data.</text>
</comment>
<comment type="cofactor">
    <cofactor evidence="1">
        <name>Fe cation</name>
        <dbReference type="ChEBI" id="CHEBI:24875"/>
    </cofactor>
</comment>
<comment type="similarity">
    <text evidence="2 6">Belongs to the iron/ascorbate-dependent oxidoreductase family.</text>
</comment>
<dbReference type="InterPro" id="IPR027443">
    <property type="entry name" value="IPNS-like_sf"/>
</dbReference>
<evidence type="ECO:0000256" key="1">
    <source>
        <dbReference type="ARBA" id="ARBA00001962"/>
    </source>
</evidence>
<dbReference type="GO" id="GO:0046872">
    <property type="term" value="F:metal ion binding"/>
    <property type="evidence" value="ECO:0007669"/>
    <property type="project" value="UniProtKB-KW"/>
</dbReference>
<dbReference type="STRING" id="3818.A0A445EFL9"/>
<feature type="domain" description="Fe2OG dioxygenase" evidence="8">
    <location>
        <begin position="220"/>
        <end position="319"/>
    </location>
</feature>
<dbReference type="SUPFAM" id="SSF51197">
    <property type="entry name" value="Clavaminate synthase-like"/>
    <property type="match status" value="1"/>
</dbReference>
<name>A0A445EFL9_ARAHY</name>
<sequence>MSSFDDDDVQYDRAKEIKKFDDTKLGVKGLLDSGVMKVPRFLIHLEENLQNPPSSLLSSLCLNVPVIDLKGYDDDNDDGIIRRSNIVSEIKEASSKWGFFQMVNHGVPISVMDELLNVIREFHEQPSEVKKEWYSRDHKVKVRFYCNGDLFVSKAANWRDTIAFDFQDGPLKPQDYPLICRNVVSKYMEHVSKLRENLSELLSEALGLRRDYLSSIECMKSETMVCHYYPPCPEPELTIGTSKHSDPSSLTILLQDFIGGLQVLHQDQWVDITPIHGALVANIGDFMQLITNDKFKSVEHRVLARRVGPRASAACHIYPSATHRNKQYGPIEAFTSNQSPSKYKKTSSNEYLGYYRSKGLDGNKALPYFRV</sequence>
<keyword evidence="4 6" id="KW-0560">Oxidoreductase</keyword>
<dbReference type="InterPro" id="IPR005123">
    <property type="entry name" value="Oxoglu/Fe-dep_dioxygenase_dom"/>
</dbReference>
<dbReference type="Proteomes" id="UP000289738">
    <property type="component" value="Chromosome A02"/>
</dbReference>
<dbReference type="Gene3D" id="2.60.120.330">
    <property type="entry name" value="B-lactam Antibiotic, Isopenicillin N Synthase, Chain"/>
    <property type="match status" value="1"/>
</dbReference>
<dbReference type="OrthoDB" id="288590at2759"/>
<dbReference type="AlphaFoldDB" id="A0A445EFL9"/>
<evidence type="ECO:0000313" key="9">
    <source>
        <dbReference type="EMBL" id="RYR74324.1"/>
    </source>
</evidence>
<gene>
    <name evidence="9" type="ORF">Ahy_A02g008998</name>
</gene>
<evidence type="ECO:0000259" key="8">
    <source>
        <dbReference type="PROSITE" id="PS51471"/>
    </source>
</evidence>
<evidence type="ECO:0000256" key="5">
    <source>
        <dbReference type="ARBA" id="ARBA00023004"/>
    </source>
</evidence>
<organism evidence="9 10">
    <name type="scientific">Arachis hypogaea</name>
    <name type="common">Peanut</name>
    <dbReference type="NCBI Taxonomy" id="3818"/>
    <lineage>
        <taxon>Eukaryota</taxon>
        <taxon>Viridiplantae</taxon>
        <taxon>Streptophyta</taxon>
        <taxon>Embryophyta</taxon>
        <taxon>Tracheophyta</taxon>
        <taxon>Spermatophyta</taxon>
        <taxon>Magnoliopsida</taxon>
        <taxon>eudicotyledons</taxon>
        <taxon>Gunneridae</taxon>
        <taxon>Pentapetalae</taxon>
        <taxon>rosids</taxon>
        <taxon>fabids</taxon>
        <taxon>Fabales</taxon>
        <taxon>Fabaceae</taxon>
        <taxon>Papilionoideae</taxon>
        <taxon>50 kb inversion clade</taxon>
        <taxon>dalbergioids sensu lato</taxon>
        <taxon>Dalbergieae</taxon>
        <taxon>Pterocarpus clade</taxon>
        <taxon>Arachis</taxon>
    </lineage>
</organism>
<dbReference type="Pfam" id="PF14226">
    <property type="entry name" value="DIOX_N"/>
    <property type="match status" value="1"/>
</dbReference>
<dbReference type="FunFam" id="2.60.120.330:FF:000005">
    <property type="entry name" value="1-aminocyclopropane-1-carboxylate oxidase homolog 1"/>
    <property type="match status" value="1"/>
</dbReference>
<evidence type="ECO:0000256" key="2">
    <source>
        <dbReference type="ARBA" id="ARBA00008056"/>
    </source>
</evidence>
<keyword evidence="10" id="KW-1185">Reference proteome</keyword>
<evidence type="ECO:0000256" key="6">
    <source>
        <dbReference type="RuleBase" id="RU003682"/>
    </source>
</evidence>